<evidence type="ECO:0000256" key="1">
    <source>
        <dbReference type="ARBA" id="ARBA00012486"/>
    </source>
</evidence>
<dbReference type="InterPro" id="IPR057734">
    <property type="entry name" value="UBE2O-like_SH3-C"/>
</dbReference>
<feature type="compositionally biased region" description="Basic and acidic residues" evidence="6">
    <location>
        <begin position="14"/>
        <end position="23"/>
    </location>
</feature>
<dbReference type="CDD" id="cd23837">
    <property type="entry name" value="UBCc_UBE2O"/>
    <property type="match status" value="1"/>
</dbReference>
<gene>
    <name evidence="8" type="ORF">PVAP13_5KG119700</name>
</gene>
<evidence type="ECO:0000256" key="3">
    <source>
        <dbReference type="ARBA" id="ARBA00022741"/>
    </source>
</evidence>
<dbReference type="SUPFAM" id="SSF54495">
    <property type="entry name" value="UBC-like"/>
    <property type="match status" value="1"/>
</dbReference>
<dbReference type="EMBL" id="CM029045">
    <property type="protein sequence ID" value="KAG2595952.1"/>
    <property type="molecule type" value="Genomic_DNA"/>
</dbReference>
<feature type="region of interest" description="Disordered" evidence="6">
    <location>
        <begin position="554"/>
        <end position="590"/>
    </location>
</feature>
<feature type="compositionally biased region" description="Basic and acidic residues" evidence="6">
    <location>
        <begin position="340"/>
        <end position="354"/>
    </location>
</feature>
<dbReference type="Proteomes" id="UP000823388">
    <property type="component" value="Chromosome 5K"/>
</dbReference>
<dbReference type="PANTHER" id="PTHR46116:SF21">
    <property type="entry name" value="UBIQUITIN-CONJUGATING ENZYME E2 23-RELATED"/>
    <property type="match status" value="1"/>
</dbReference>
<sequence length="1072" mass="118533">MENLPNGSANAAEHNQENEKSMDASEPEGVPDVFVYREDVVSLKSKEDAHGLVLEVAGEYDSEVDSQSSLPDNKVRVLWIDGSEKTEDIDDVVVVDRSFLHGDLVASASDPTGQMGLVVDVNLVVDVQAANGSLIKGVSSKDLRRIREFNVGDYVVSGPWLGRVDEVLDNVNVLFDDGSVCKVNKADPMRLKPVSSPIHPDTACPFYPGQRVKAVSSSVFKTSRWLNGLWKASRLEGTVTKVESVAVIVYWIASAHFAEQQSVPPEEQNPKDLTHLSCFSYANWQLTEWCLPYYRHTSCTDGAIAENSETKELNSDEHTGNKCTCSEISALLSDIPESQADCKTEQGQRTDTDANCRQTDVDSSADGLSMSDGDNSCVAKESESGTSVSAIPKESSQDYRKKFRKVFLKKDKRTKRRDESFERALLIANTYTKVDVIWQDGTKECGVTSTSLIPIHSPNDHEFFPEQYVVDKVTHDVDDSAEPKRVGLVRSVNAKDRTASVSWFKPSLHPEEPKEIQSHEIVSAYELDIHPDYDYCYGDVVVRLPSVSPLIESTNSEDKMELDKKLDSSEGLAASNVAPPDASADDQVSQKESCSQFTSLSWAGNIVGFQDGEIEVIWGDGSTSKVGPHEIYVVGRDDDGGSLDDGTASDGASWETVDDNEMDLLDDSAKDDSQNVPENSIERENGSFSSQDGSSVATGPLSVAFGFVTRLASDLFARGRRHLDGSNSDAMDEVESHQSDEVLETGDDIDKEHHVEMAEHTTDTANDSSADKTVDVIMAESPTDLECFKQHFDVLQCPPDHHYLESTAQGTGGRKWVKKIQQEWGILEKNLPDYIYVRVFEDRMDLIRAVIIGASGTPYQDGLFFFDFHIPPEYPQVPPSAYYHSGGLRVNPNLYVDGKVCLSLLNTWTGRGNEVWDPSSSSILQVLVSLQGLVLNEKPYFNEAGYEKQVGTVEGEKNAVPYNENTYLLSLKSMLYIMRRPPMHFEDFVKSHFRKRGHYILKACEAYLQGNVVGTLTDDACTTDRSKEHSSSVGFKLALAKILPRFIAALKETGADCDQYEHLGKTETVRDS</sequence>
<keyword evidence="5" id="KW-0067">ATP-binding</keyword>
<dbReference type="GO" id="GO:0005524">
    <property type="term" value="F:ATP binding"/>
    <property type="evidence" value="ECO:0007669"/>
    <property type="project" value="UniProtKB-KW"/>
</dbReference>
<feature type="compositionally biased region" description="Polar residues" evidence="6">
    <location>
        <begin position="686"/>
        <end position="695"/>
    </location>
</feature>
<dbReference type="InterPro" id="IPR016135">
    <property type="entry name" value="UBQ-conjugating_enzyme/RWD"/>
</dbReference>
<feature type="region of interest" description="Disordered" evidence="6">
    <location>
        <begin position="339"/>
        <end position="394"/>
    </location>
</feature>
<feature type="compositionally biased region" description="Low complexity" evidence="6">
    <location>
        <begin position="644"/>
        <end position="653"/>
    </location>
</feature>
<evidence type="ECO:0000256" key="5">
    <source>
        <dbReference type="ARBA" id="ARBA00022840"/>
    </source>
</evidence>
<dbReference type="InterPro" id="IPR000608">
    <property type="entry name" value="UBC"/>
</dbReference>
<evidence type="ECO:0000259" key="7">
    <source>
        <dbReference type="PROSITE" id="PS50127"/>
    </source>
</evidence>
<dbReference type="InterPro" id="IPR057733">
    <property type="entry name" value="UBE2O-like_SH3-B"/>
</dbReference>
<dbReference type="Pfam" id="PF23043">
    <property type="entry name" value="SH3-B_UBE2O"/>
    <property type="match status" value="1"/>
</dbReference>
<dbReference type="Pfam" id="PF23044">
    <property type="entry name" value="SH3-C_UBE2O"/>
    <property type="match status" value="1"/>
</dbReference>
<dbReference type="EC" id="2.3.2.23" evidence="1"/>
<keyword evidence="3" id="KW-0547">Nucleotide-binding</keyword>
<dbReference type="GO" id="GO:0061631">
    <property type="term" value="F:ubiquitin conjugating enzyme activity"/>
    <property type="evidence" value="ECO:0007669"/>
    <property type="project" value="UniProtKB-EC"/>
</dbReference>
<proteinExistence type="predicted"/>
<evidence type="ECO:0000256" key="6">
    <source>
        <dbReference type="SAM" id="MobiDB-lite"/>
    </source>
</evidence>
<feature type="region of interest" description="Disordered" evidence="6">
    <location>
        <begin position="635"/>
        <end position="654"/>
    </location>
</feature>
<dbReference type="PROSITE" id="PS50127">
    <property type="entry name" value="UBC_2"/>
    <property type="match status" value="1"/>
</dbReference>
<dbReference type="SMART" id="SM00212">
    <property type="entry name" value="UBCc"/>
    <property type="match status" value="1"/>
</dbReference>
<dbReference type="Pfam" id="PF00179">
    <property type="entry name" value="UQ_con"/>
    <property type="match status" value="1"/>
</dbReference>
<name>A0A8T0S9V5_PANVG</name>
<keyword evidence="2" id="KW-0808">Transferase</keyword>
<keyword evidence="9" id="KW-1185">Reference proteome</keyword>
<reference evidence="8" key="1">
    <citation type="submission" date="2020-05" db="EMBL/GenBank/DDBJ databases">
        <title>WGS assembly of Panicum virgatum.</title>
        <authorList>
            <person name="Lovell J.T."/>
            <person name="Jenkins J."/>
            <person name="Shu S."/>
            <person name="Juenger T.E."/>
            <person name="Schmutz J."/>
        </authorList>
    </citation>
    <scope>NUCLEOTIDE SEQUENCE</scope>
    <source>
        <strain evidence="8">AP13</strain>
    </source>
</reference>
<dbReference type="PANTHER" id="PTHR46116">
    <property type="entry name" value="(E3-INDEPENDENT) E2 UBIQUITIN-CONJUGATING ENZYME"/>
    <property type="match status" value="1"/>
</dbReference>
<comment type="caution">
    <text evidence="8">The sequence shown here is derived from an EMBL/GenBank/DDBJ whole genome shotgun (WGS) entry which is preliminary data.</text>
</comment>
<feature type="domain" description="UBC core" evidence="7">
    <location>
        <begin position="815"/>
        <end position="975"/>
    </location>
</feature>
<evidence type="ECO:0000256" key="4">
    <source>
        <dbReference type="ARBA" id="ARBA00022786"/>
    </source>
</evidence>
<organism evidence="8 9">
    <name type="scientific">Panicum virgatum</name>
    <name type="common">Blackwell switchgrass</name>
    <dbReference type="NCBI Taxonomy" id="38727"/>
    <lineage>
        <taxon>Eukaryota</taxon>
        <taxon>Viridiplantae</taxon>
        <taxon>Streptophyta</taxon>
        <taxon>Embryophyta</taxon>
        <taxon>Tracheophyta</taxon>
        <taxon>Spermatophyta</taxon>
        <taxon>Magnoliopsida</taxon>
        <taxon>Liliopsida</taxon>
        <taxon>Poales</taxon>
        <taxon>Poaceae</taxon>
        <taxon>PACMAD clade</taxon>
        <taxon>Panicoideae</taxon>
        <taxon>Panicodae</taxon>
        <taxon>Paniceae</taxon>
        <taxon>Panicinae</taxon>
        <taxon>Panicum</taxon>
        <taxon>Panicum sect. Hiantes</taxon>
    </lineage>
</organism>
<dbReference type="Gene3D" id="3.10.110.10">
    <property type="entry name" value="Ubiquitin Conjugating Enzyme"/>
    <property type="match status" value="1"/>
</dbReference>
<evidence type="ECO:0000313" key="9">
    <source>
        <dbReference type="Proteomes" id="UP000823388"/>
    </source>
</evidence>
<evidence type="ECO:0000256" key="2">
    <source>
        <dbReference type="ARBA" id="ARBA00022679"/>
    </source>
</evidence>
<feature type="region of interest" description="Disordered" evidence="6">
    <location>
        <begin position="665"/>
        <end position="695"/>
    </location>
</feature>
<evidence type="ECO:0000313" key="8">
    <source>
        <dbReference type="EMBL" id="KAG2595952.1"/>
    </source>
</evidence>
<dbReference type="InterPro" id="IPR057735">
    <property type="entry name" value="UBE2O-like_tSH3-B"/>
</dbReference>
<feature type="region of interest" description="Disordered" evidence="6">
    <location>
        <begin position="1"/>
        <end position="29"/>
    </location>
</feature>
<dbReference type="FunFam" id="3.10.110.10:FF:000028">
    <property type="entry name" value="Probable ubiquitin-conjugating enzyme E2 23"/>
    <property type="match status" value="1"/>
</dbReference>
<dbReference type="Pfam" id="PF23046">
    <property type="entry name" value="tSH3-B_UBE2O"/>
    <property type="match status" value="1"/>
</dbReference>
<dbReference type="AlphaFoldDB" id="A0A8T0S9V5"/>
<protein>
    <recommendedName>
        <fullName evidence="1">E2 ubiquitin-conjugating enzyme</fullName>
        <ecNumber evidence="1">2.3.2.23</ecNumber>
    </recommendedName>
</protein>
<keyword evidence="4" id="KW-0833">Ubl conjugation pathway</keyword>
<feature type="compositionally biased region" description="Basic and acidic residues" evidence="6">
    <location>
        <begin position="556"/>
        <end position="568"/>
    </location>
</feature>
<accession>A0A8T0S9V5</accession>